<reference evidence="3" key="1">
    <citation type="journal article" date="2018" name="Am. J. Bot.">
        <title>Organellar phylogenomics inform systematics in the green algal family Hydrodictyaceae (Chlorophyceae) and provide clues to the complex evolutionary history of plastid genomes in the green algal tree of life.</title>
        <authorList>
            <person name="McManus H.A."/>
            <person name="Fucikova K."/>
            <person name="Lewis P.O."/>
            <person name="Lewis L.A."/>
            <person name="Karol K.G."/>
        </authorList>
    </citation>
    <scope>NUCLEOTIDE SEQUENCE</scope>
</reference>
<keyword evidence="3" id="KW-0150">Chloroplast</keyword>
<keyword evidence="3" id="KW-0934">Plastid</keyword>
<feature type="transmembrane region" description="Helical" evidence="2">
    <location>
        <begin position="30"/>
        <end position="51"/>
    </location>
</feature>
<dbReference type="AlphaFoldDB" id="A0A2U8GHF2"/>
<evidence type="ECO:0000256" key="2">
    <source>
        <dbReference type="SAM" id="Phobius"/>
    </source>
</evidence>
<keyword evidence="2" id="KW-0812">Transmembrane</keyword>
<evidence type="ECO:0000256" key="1">
    <source>
        <dbReference type="SAM" id="MobiDB-lite"/>
    </source>
</evidence>
<sequence length="307" mass="35472">MTIFKPLRSLNKKNPKIKKDSRINSDSNFLILYSILFQYLNFLGFSLLSVARSGSFWNRRLSHSSSLAIEDYSQSLIEKQQSSIPKMPKRKTSEIVAHRRVWSYLGIFDSQQSKIPKEDSKRRRNSRSTEAPRSALASYSSVTYSVPWSHSRVLFVLESKIPKFKDCSSLAVRLAESKKNFEDSRIGFAEAKENVFASIRCFGFAESATEPPKRAKNFGDSKIAEAPKERRAEAPVRRQLDQVAKAKKSKSSAKEKQKNIQKTRRSLNNYLAHFLLLCFLGYFGIFEVWNRRFQKEPEEAKKKKHRV</sequence>
<feature type="compositionally biased region" description="Basic and acidic residues" evidence="1">
    <location>
        <begin position="211"/>
        <end position="240"/>
    </location>
</feature>
<keyword evidence="2" id="KW-1133">Transmembrane helix</keyword>
<accession>A0A2U8GHF2</accession>
<feature type="transmembrane region" description="Helical" evidence="2">
    <location>
        <begin position="270"/>
        <end position="289"/>
    </location>
</feature>
<dbReference type="EMBL" id="MF276977">
    <property type="protein sequence ID" value="AWI68127.1"/>
    <property type="molecule type" value="Genomic_DNA"/>
</dbReference>
<proteinExistence type="predicted"/>
<organism evidence="3">
    <name type="scientific">Pediastrum angulosum</name>
    <dbReference type="NCBI Taxonomy" id="271408"/>
    <lineage>
        <taxon>Eukaryota</taxon>
        <taxon>Viridiplantae</taxon>
        <taxon>Chlorophyta</taxon>
        <taxon>core chlorophytes</taxon>
        <taxon>Chlorophyceae</taxon>
        <taxon>CS clade</taxon>
        <taxon>Sphaeropleales</taxon>
        <taxon>Hydrodictyaceae</taxon>
        <taxon>Pediastrum</taxon>
    </lineage>
</organism>
<protein>
    <submittedName>
        <fullName evidence="3">Uncharacterized protein</fullName>
    </submittedName>
</protein>
<feature type="region of interest" description="Disordered" evidence="1">
    <location>
        <begin position="210"/>
        <end position="262"/>
    </location>
</feature>
<keyword evidence="2" id="KW-0472">Membrane</keyword>
<dbReference type="GeneID" id="36951571"/>
<dbReference type="RefSeq" id="YP_009491934.1">
    <property type="nucleotide sequence ID" value="NC_037919.1"/>
</dbReference>
<evidence type="ECO:0000313" key="3">
    <source>
        <dbReference type="EMBL" id="AWI68127.1"/>
    </source>
</evidence>
<geneLocation type="chloroplast" evidence="3"/>
<name>A0A2U8GHF2_9CHLO</name>